<dbReference type="KEGG" id="dno:DNO_0329"/>
<dbReference type="Pfam" id="PF16078">
    <property type="entry name" value="2-oxogl_dehyd_N"/>
    <property type="match status" value="1"/>
</dbReference>
<dbReference type="SMART" id="SM00861">
    <property type="entry name" value="Transket_pyr"/>
    <property type="match status" value="1"/>
</dbReference>
<evidence type="ECO:0000256" key="4">
    <source>
        <dbReference type="ARBA" id="ARBA00012280"/>
    </source>
</evidence>
<dbReference type="EC" id="1.2.4.2" evidence="4"/>
<organism evidence="8 9">
    <name type="scientific">Dichelobacter nodosus (strain VCS1703A)</name>
    <dbReference type="NCBI Taxonomy" id="246195"/>
    <lineage>
        <taxon>Bacteria</taxon>
        <taxon>Pseudomonadati</taxon>
        <taxon>Pseudomonadota</taxon>
        <taxon>Gammaproteobacteria</taxon>
        <taxon>Cardiobacteriales</taxon>
        <taxon>Cardiobacteriaceae</taxon>
        <taxon>Dichelobacter</taxon>
    </lineage>
</organism>
<evidence type="ECO:0000256" key="5">
    <source>
        <dbReference type="ARBA" id="ARBA00023002"/>
    </source>
</evidence>
<name>A5EW58_DICNV</name>
<dbReference type="PANTHER" id="PTHR23152:SF4">
    <property type="entry name" value="2-OXOADIPATE DEHYDROGENASE COMPLEX COMPONENT E1"/>
    <property type="match status" value="1"/>
</dbReference>
<feature type="domain" description="Transketolase-like pyrimidine-binding" evidence="7">
    <location>
        <begin position="577"/>
        <end position="770"/>
    </location>
</feature>
<dbReference type="InterPro" id="IPR031717">
    <property type="entry name" value="ODO-1/KGD_C"/>
</dbReference>
<dbReference type="Gene3D" id="3.40.50.970">
    <property type="match status" value="1"/>
</dbReference>
<keyword evidence="5 8" id="KW-0560">Oxidoreductase</keyword>
<dbReference type="InterPro" id="IPR032106">
    <property type="entry name" value="2-oxogl_dehyd_N"/>
</dbReference>
<dbReference type="InterPro" id="IPR001017">
    <property type="entry name" value="DH_E1"/>
</dbReference>
<dbReference type="Gene3D" id="3.40.50.11610">
    <property type="entry name" value="Multifunctional 2-oxoglutarate metabolism enzyme, C-terminal domain"/>
    <property type="match status" value="1"/>
</dbReference>
<dbReference type="HOGENOM" id="CLU_004709_1_0_6"/>
<dbReference type="GO" id="GO:0045252">
    <property type="term" value="C:oxoglutarate dehydrogenase complex"/>
    <property type="evidence" value="ECO:0007669"/>
    <property type="project" value="TreeGrafter"/>
</dbReference>
<dbReference type="RefSeq" id="WP_012030673.1">
    <property type="nucleotide sequence ID" value="NC_009446.1"/>
</dbReference>
<dbReference type="PANTHER" id="PTHR23152">
    <property type="entry name" value="2-OXOGLUTARATE DEHYDROGENASE"/>
    <property type="match status" value="1"/>
</dbReference>
<dbReference type="Gene3D" id="1.10.287.1150">
    <property type="entry name" value="TPP helical domain"/>
    <property type="match status" value="1"/>
</dbReference>
<dbReference type="Pfam" id="PF00676">
    <property type="entry name" value="E1_dh"/>
    <property type="match status" value="1"/>
</dbReference>
<evidence type="ECO:0000256" key="1">
    <source>
        <dbReference type="ARBA" id="ARBA00001964"/>
    </source>
</evidence>
<dbReference type="Pfam" id="PF16870">
    <property type="entry name" value="OxoGdeHyase_C"/>
    <property type="match status" value="1"/>
</dbReference>
<comment type="function">
    <text evidence="2">E1 component of the 2-oxoglutarate dehydrogenase (OGDH) complex which catalyzes the decarboxylation of 2-oxoglutarate, the first step in the conversion of 2-oxoglutarate to succinyl-CoA and CO(2).</text>
</comment>
<evidence type="ECO:0000256" key="3">
    <source>
        <dbReference type="ARBA" id="ARBA00006936"/>
    </source>
</evidence>
<evidence type="ECO:0000256" key="6">
    <source>
        <dbReference type="ARBA" id="ARBA00023052"/>
    </source>
</evidence>
<dbReference type="InterPro" id="IPR042179">
    <property type="entry name" value="KGD_C_sf"/>
</dbReference>
<dbReference type="CDD" id="cd02016">
    <property type="entry name" value="TPP_E1_OGDC_like"/>
    <property type="match status" value="1"/>
</dbReference>
<comment type="cofactor">
    <cofactor evidence="1">
        <name>thiamine diphosphate</name>
        <dbReference type="ChEBI" id="CHEBI:58937"/>
    </cofactor>
</comment>
<comment type="similarity">
    <text evidence="3">Belongs to the alpha-ketoglutarate dehydrogenase family.</text>
</comment>
<dbReference type="InterPro" id="IPR005475">
    <property type="entry name" value="Transketolase-like_Pyr-bd"/>
</dbReference>
<dbReference type="OrthoDB" id="9759785at2"/>
<proteinExistence type="inferred from homology"/>
<reference evidence="8 9" key="1">
    <citation type="journal article" date="2007" name="Nat. Biotechnol.">
        <title>Genome sequence and identification of candidate vaccine antigens from the animal pathogen Dichelobacter nodosus.</title>
        <authorList>
            <person name="Myers G.S."/>
            <person name="Parker D."/>
            <person name="Al-Hasani K."/>
            <person name="Kennan R.M."/>
            <person name="Seemann T."/>
            <person name="Ren Q."/>
            <person name="Badger J.H."/>
            <person name="Selengut J.D."/>
            <person name="Deboy R.T."/>
            <person name="Tettelin H."/>
            <person name="Boyce J.D."/>
            <person name="McCarl V.P."/>
            <person name="Han X."/>
            <person name="Nelson W.C."/>
            <person name="Madupu R."/>
            <person name="Mohamoud Y."/>
            <person name="Holley T."/>
            <person name="Fedorova N."/>
            <person name="Khouri H."/>
            <person name="Bottomley S.P."/>
            <person name="Whittington R.J."/>
            <person name="Adler B."/>
            <person name="Songer J.G."/>
            <person name="Rood J.I."/>
            <person name="Paulsen I.T."/>
        </authorList>
    </citation>
    <scope>NUCLEOTIDE SEQUENCE [LARGE SCALE GENOMIC DNA]</scope>
    <source>
        <strain evidence="8 9">VCS1703A</strain>
    </source>
</reference>
<dbReference type="InterPro" id="IPR029061">
    <property type="entry name" value="THDP-binding"/>
</dbReference>
<dbReference type="EMBL" id="CP000513">
    <property type="protein sequence ID" value="ABQ13584.1"/>
    <property type="molecule type" value="Genomic_DNA"/>
</dbReference>
<dbReference type="AlphaFoldDB" id="A5EW58"/>
<dbReference type="GO" id="GO:0004591">
    <property type="term" value="F:oxoglutarate dehydrogenase (succinyl-transferring) activity"/>
    <property type="evidence" value="ECO:0007669"/>
    <property type="project" value="UniProtKB-EC"/>
</dbReference>
<evidence type="ECO:0000259" key="7">
    <source>
        <dbReference type="SMART" id="SM00861"/>
    </source>
</evidence>
<keyword evidence="6" id="KW-0786">Thiamine pyrophosphate</keyword>
<dbReference type="GO" id="GO:0006099">
    <property type="term" value="P:tricarboxylic acid cycle"/>
    <property type="evidence" value="ECO:0007669"/>
    <property type="project" value="TreeGrafter"/>
</dbReference>
<dbReference type="NCBIfam" id="TIGR00239">
    <property type="entry name" value="2oxo_dh_E1"/>
    <property type="match status" value="1"/>
</dbReference>
<dbReference type="STRING" id="246195.DNO_0329"/>
<dbReference type="PIRSF" id="PIRSF000157">
    <property type="entry name" value="Oxoglu_dh_E1"/>
    <property type="match status" value="1"/>
</dbReference>
<dbReference type="GO" id="GO:0005829">
    <property type="term" value="C:cytosol"/>
    <property type="evidence" value="ECO:0007669"/>
    <property type="project" value="TreeGrafter"/>
</dbReference>
<evidence type="ECO:0000313" key="9">
    <source>
        <dbReference type="Proteomes" id="UP000000248"/>
    </source>
</evidence>
<dbReference type="eggNOG" id="COG0567">
    <property type="taxonomic scope" value="Bacteria"/>
</dbReference>
<dbReference type="InterPro" id="IPR011603">
    <property type="entry name" value="2oxoglutarate_DH_E1"/>
</dbReference>
<dbReference type="GO" id="GO:0030976">
    <property type="term" value="F:thiamine pyrophosphate binding"/>
    <property type="evidence" value="ECO:0007669"/>
    <property type="project" value="InterPro"/>
</dbReference>
<dbReference type="Pfam" id="PF02779">
    <property type="entry name" value="Transket_pyr"/>
    <property type="match status" value="1"/>
</dbReference>
<dbReference type="NCBIfam" id="NF008907">
    <property type="entry name" value="PRK12270.1"/>
    <property type="match status" value="1"/>
</dbReference>
<dbReference type="NCBIfam" id="NF006914">
    <property type="entry name" value="PRK09404.1"/>
    <property type="match status" value="1"/>
</dbReference>
<dbReference type="Proteomes" id="UP000000248">
    <property type="component" value="Chromosome"/>
</dbReference>
<accession>A5EW58</accession>
<sequence length="917" mass="102279">MTKTAQKSAYSSENAAYLEQLYEHYLTQPDSVAPQWQNYFERLNQQSSPAFMTHSEHAATASVQENAAHGQKQIGVLNLIRAYRVRGHRHAHLDPLTNAPSEDIAALSLAAHGLTAADYATEFAVFGAFGQKTMRLADLVARLKATYCHHIALETSHIEEQTESDWLYHYLETYAGKYPISAAQQHELLTQLIAADRFEQYLHQRYVGQKRFSLEGGDALIPLLNQLIMELAHNGAQQLCLAMAHRGRLNVLAHVLGKPAARIFAEFEGQTASAAPINGDVKYHLGFTARVQYQAQSVQLSLMYNPSHLEFVNAVALGFARAQLEHCSEKEGATIMAAADKVVPILIHGDAALSGQGINQEVLQLSQLRGYFCGGAVHIVVNNQIGFTTTKTDARSSLYCTDIAKSIQAPVIHVNGDDPEAVFFVAQLAAAYRLRFHKDIFIDLVCYRRLGHNEADEPAITNPKMYDLIQRHETPARIYANQLIAAGALQEHDYQALIADYMQRLKRGDVLARAQEIETQNAETSAIEEPLETGVARAQLQQLGARLFAPPEVLNIHPIVARLLTHRQQMVDGHQDLDWGCAEHLAYASLLAEGYSLRLSGEDSGRGTFSHRQAVIHDQKNETTYCALQHIAPNQRRAQIIDSLLSEAATLGFEYGYACAEPRGLVIWEGQFGDFANGAQVIIDQFISSGASKWGQDCGLTLFLPHGFEGQGSEHSSARLERYLQLCAQHNMRVCNPTTPAQIFHLLRQQLHQRARRPLIVMTPKSLLRHKLAISPITALTAGTFVNVFDDAAIENPEKVRRVILCSGKIYYDLWQKRREQGDEHTIALIRLEQLYPFPADALALILKNYSAAELIWCQEEPRNQGAWRYLYECWHDLSERSIRYIGRAASASTAVGDAKRHLAEQNTFITQALTCA</sequence>
<dbReference type="SUPFAM" id="SSF52518">
    <property type="entry name" value="Thiamin diphosphate-binding fold (THDP-binding)"/>
    <property type="match status" value="2"/>
</dbReference>
<keyword evidence="9" id="KW-1185">Reference proteome</keyword>
<evidence type="ECO:0000256" key="2">
    <source>
        <dbReference type="ARBA" id="ARBA00003906"/>
    </source>
</evidence>
<gene>
    <name evidence="8" type="primary">sucA</name>
    <name evidence="8" type="ordered locus">DNO_0329</name>
</gene>
<protein>
    <recommendedName>
        <fullName evidence="4">oxoglutarate dehydrogenase (succinyl-transferring)</fullName>
        <ecNumber evidence="4">1.2.4.2</ecNumber>
    </recommendedName>
</protein>
<evidence type="ECO:0000313" key="8">
    <source>
        <dbReference type="EMBL" id="ABQ13584.1"/>
    </source>
</evidence>
<dbReference type="Gene3D" id="3.40.50.12470">
    <property type="match status" value="1"/>
</dbReference>